<evidence type="ECO:0008006" key="3">
    <source>
        <dbReference type="Google" id="ProtNLM"/>
    </source>
</evidence>
<reference evidence="1 2" key="1">
    <citation type="submission" date="2020-07" db="EMBL/GenBank/DDBJ databases">
        <title>Sequencing the genomes of 1000 actinobacteria strains.</title>
        <authorList>
            <person name="Klenk H.-P."/>
        </authorList>
    </citation>
    <scope>NUCLEOTIDE SEQUENCE [LARGE SCALE GENOMIC DNA]</scope>
    <source>
        <strain evidence="1 2">DSM 26341</strain>
    </source>
</reference>
<organism evidence="1 2">
    <name type="scientific">Spelaeicoccus albus</name>
    <dbReference type="NCBI Taxonomy" id="1280376"/>
    <lineage>
        <taxon>Bacteria</taxon>
        <taxon>Bacillati</taxon>
        <taxon>Actinomycetota</taxon>
        <taxon>Actinomycetes</taxon>
        <taxon>Micrococcales</taxon>
        <taxon>Brevibacteriaceae</taxon>
        <taxon>Spelaeicoccus</taxon>
    </lineage>
</organism>
<gene>
    <name evidence="1" type="ORF">BJY26_003716</name>
</gene>
<proteinExistence type="predicted"/>
<dbReference type="SUPFAM" id="SSF52833">
    <property type="entry name" value="Thioredoxin-like"/>
    <property type="match status" value="1"/>
</dbReference>
<dbReference type="InterPro" id="IPR036249">
    <property type="entry name" value="Thioredoxin-like_sf"/>
</dbReference>
<keyword evidence="2" id="KW-1185">Reference proteome</keyword>
<evidence type="ECO:0000313" key="2">
    <source>
        <dbReference type="Proteomes" id="UP000539111"/>
    </source>
</evidence>
<dbReference type="EMBL" id="JACBZP010000001">
    <property type="protein sequence ID" value="NYI69410.1"/>
    <property type="molecule type" value="Genomic_DNA"/>
</dbReference>
<dbReference type="Gene3D" id="3.40.30.10">
    <property type="entry name" value="Glutaredoxin"/>
    <property type="match status" value="1"/>
</dbReference>
<sequence length="211" mass="23332">MENNIVSMEIIQESQAIVFVDPQCPFAWITAGWLLEVSRRSPLRLRIELMSLACVNENRELDDWYRDYNDQAWRPARVAAALLASPAANMWQRFYSTFGKRRHVDGMRENATNLATTLAELELPAVLAEAAEDPTWDDDLRARTRAAVEPSGGEGGTPMVHTGGRAFFGPVLTAIPRGRDAIRMWDAVSTLAGTAAFAEIRGARADGLNTV</sequence>
<evidence type="ECO:0000313" key="1">
    <source>
        <dbReference type="EMBL" id="NYI69410.1"/>
    </source>
</evidence>
<dbReference type="Pfam" id="PF22234">
    <property type="entry name" value="Rv2466c-like"/>
    <property type="match status" value="1"/>
</dbReference>
<accession>A0A7Z0IJC3</accession>
<protein>
    <recommendedName>
        <fullName evidence="3">Disulfide bond formation protein DsbA</fullName>
    </recommendedName>
</protein>
<dbReference type="Proteomes" id="UP000539111">
    <property type="component" value="Unassembled WGS sequence"/>
</dbReference>
<name>A0A7Z0IJC3_9MICO</name>
<dbReference type="InterPro" id="IPR053977">
    <property type="entry name" value="Rv2466c-like"/>
</dbReference>
<comment type="caution">
    <text evidence="1">The sequence shown here is derived from an EMBL/GenBank/DDBJ whole genome shotgun (WGS) entry which is preliminary data.</text>
</comment>
<dbReference type="AlphaFoldDB" id="A0A7Z0IJC3"/>